<dbReference type="InterPro" id="IPR038508">
    <property type="entry name" value="ArfGAP_dom_sf"/>
</dbReference>
<evidence type="ECO:0000256" key="5">
    <source>
        <dbReference type="ARBA" id="ARBA00022771"/>
    </source>
</evidence>
<dbReference type="GO" id="GO:0008270">
    <property type="term" value="F:zinc ion binding"/>
    <property type="evidence" value="ECO:0007669"/>
    <property type="project" value="UniProtKB-KW"/>
</dbReference>
<accession>A0A1A6HUP1</accession>
<keyword evidence="13" id="KW-1185">Reference proteome</keyword>
<evidence type="ECO:0000256" key="6">
    <source>
        <dbReference type="ARBA" id="ARBA00022833"/>
    </source>
</evidence>
<evidence type="ECO:0000256" key="3">
    <source>
        <dbReference type="ARBA" id="ARBA00022723"/>
    </source>
</evidence>
<dbReference type="InterPro" id="IPR037278">
    <property type="entry name" value="ARFGAP/RecO"/>
</dbReference>
<dbReference type="AlphaFoldDB" id="A0A1A6HUP1"/>
<comment type="activity regulation">
    <text evidence="10">GAP activity stimulated by phosphatidylinositol 4,5-bisphosphate (PIP2) and phosphatidic acid.</text>
</comment>
<sequence>DSPTVVVEDLRLCTVKHCEDIERRFCFEKLDKKSSPSTGSLDSGNESKEKLLKGESALQRVQCIPGNTSCCDCGLADPRWASINLGITLCIECSGIH</sequence>
<evidence type="ECO:0000256" key="10">
    <source>
        <dbReference type="RuleBase" id="RU369028"/>
    </source>
</evidence>
<gene>
    <name evidence="12" type="ORF">A6R68_24280</name>
</gene>
<organism evidence="12 13">
    <name type="scientific">Neotoma lepida</name>
    <name type="common">Desert woodrat</name>
    <dbReference type="NCBI Taxonomy" id="56216"/>
    <lineage>
        <taxon>Eukaryota</taxon>
        <taxon>Metazoa</taxon>
        <taxon>Chordata</taxon>
        <taxon>Craniata</taxon>
        <taxon>Vertebrata</taxon>
        <taxon>Euteleostomi</taxon>
        <taxon>Mammalia</taxon>
        <taxon>Eutheria</taxon>
        <taxon>Euarchontoglires</taxon>
        <taxon>Glires</taxon>
        <taxon>Rodentia</taxon>
        <taxon>Myomorpha</taxon>
        <taxon>Muroidea</taxon>
        <taxon>Cricetidae</taxon>
        <taxon>Neotominae</taxon>
        <taxon>Neotoma</taxon>
    </lineage>
</organism>
<dbReference type="EMBL" id="LZPO01009849">
    <property type="protein sequence ID" value="OBS81730.1"/>
    <property type="molecule type" value="Genomic_DNA"/>
</dbReference>
<keyword evidence="6 10" id="KW-0862">Zinc</keyword>
<keyword evidence="10" id="KW-0040">ANK repeat</keyword>
<keyword evidence="5 9" id="KW-0863">Zinc-finger</keyword>
<dbReference type="PRINTS" id="PR00405">
    <property type="entry name" value="REVINTRACTNG"/>
</dbReference>
<keyword evidence="4 10" id="KW-0677">Repeat</keyword>
<reference evidence="12 13" key="1">
    <citation type="submission" date="2016-06" db="EMBL/GenBank/DDBJ databases">
        <title>The Draft Genome Sequence and Annotation of the Desert Woodrat Neotoma lepida.</title>
        <authorList>
            <person name="Campbell M."/>
            <person name="Oakeson K.F."/>
            <person name="Yandell M."/>
            <person name="Halpert J.R."/>
            <person name="Dearing D."/>
        </authorList>
    </citation>
    <scope>NUCLEOTIDE SEQUENCE [LARGE SCALE GENOMIC DNA]</scope>
    <source>
        <strain evidence="12">417</strain>
        <tissue evidence="12">Liver</tissue>
    </source>
</reference>
<comment type="domain">
    <text evidence="10">PH domain binds phospholipids including phosphatidic acid, phosphatidylinositol 3-phosphate, phosphatidylinositol 3,5-bisphosphate (PIP2) and phosphatidylinositol 3,4,5-trisphosphate (PIP3). May mediate protein binding to PIP2 or PIP3 containing membranes.</text>
</comment>
<keyword evidence="8" id="KW-0472">Membrane</keyword>
<dbReference type="STRING" id="56216.A0A1A6HUP1"/>
<evidence type="ECO:0000313" key="13">
    <source>
        <dbReference type="Proteomes" id="UP000092124"/>
    </source>
</evidence>
<dbReference type="InterPro" id="IPR001164">
    <property type="entry name" value="ArfGAP_dom"/>
</dbReference>
<dbReference type="PANTHER" id="PTHR23180">
    <property type="entry name" value="CENTAURIN/ARF"/>
    <property type="match status" value="1"/>
</dbReference>
<comment type="function">
    <text evidence="10">GTPase-activating protein for the ADP ribosylation factor family.</text>
</comment>
<keyword evidence="7" id="KW-0175">Coiled coil</keyword>
<dbReference type="Pfam" id="PF01412">
    <property type="entry name" value="ArfGap"/>
    <property type="match status" value="1"/>
</dbReference>
<keyword evidence="2 10" id="KW-0343">GTPase activation</keyword>
<evidence type="ECO:0000256" key="4">
    <source>
        <dbReference type="ARBA" id="ARBA00022737"/>
    </source>
</evidence>
<proteinExistence type="predicted"/>
<evidence type="ECO:0000256" key="8">
    <source>
        <dbReference type="ARBA" id="ARBA00023136"/>
    </source>
</evidence>
<dbReference type="PROSITE" id="PS50115">
    <property type="entry name" value="ARFGAP"/>
    <property type="match status" value="1"/>
</dbReference>
<keyword evidence="10" id="KW-0967">Endosome</keyword>
<name>A0A1A6HUP1_NEOLE</name>
<comment type="caution">
    <text evidence="12">The sequence shown here is derived from an EMBL/GenBank/DDBJ whole genome shotgun (WGS) entry which is preliminary data.</text>
</comment>
<evidence type="ECO:0000259" key="11">
    <source>
        <dbReference type="PROSITE" id="PS50115"/>
    </source>
</evidence>
<feature type="non-terminal residue" evidence="12">
    <location>
        <position position="1"/>
    </location>
</feature>
<evidence type="ECO:0000313" key="12">
    <source>
        <dbReference type="EMBL" id="OBS81730.1"/>
    </source>
</evidence>
<dbReference type="Proteomes" id="UP000092124">
    <property type="component" value="Unassembled WGS sequence"/>
</dbReference>
<evidence type="ECO:0000256" key="1">
    <source>
        <dbReference type="ARBA" id="ARBA00004184"/>
    </source>
</evidence>
<feature type="non-terminal residue" evidence="12">
    <location>
        <position position="97"/>
    </location>
</feature>
<dbReference type="PANTHER" id="PTHR23180:SF241">
    <property type="entry name" value="ARF-GAP WITH COILED-COIL, ANK REPEAT AND PH DOMAIN-CONTAINING PROTEIN 2"/>
    <property type="match status" value="1"/>
</dbReference>
<feature type="domain" description="Arf-GAP" evidence="11">
    <location>
        <begin position="55"/>
        <end position="97"/>
    </location>
</feature>
<dbReference type="OrthoDB" id="10070851at2759"/>
<comment type="subcellular location">
    <subcellularLocation>
        <location evidence="1">Endomembrane system</location>
        <topology evidence="1">Peripheral membrane protein</topology>
    </subcellularLocation>
    <subcellularLocation>
        <location evidence="10">Endosome membrane</location>
        <topology evidence="10">Peripheral membrane protein</topology>
    </subcellularLocation>
</comment>
<keyword evidence="3 10" id="KW-0479">Metal-binding</keyword>
<dbReference type="GO" id="GO:0010008">
    <property type="term" value="C:endosome membrane"/>
    <property type="evidence" value="ECO:0007669"/>
    <property type="project" value="UniProtKB-SubCell"/>
</dbReference>
<dbReference type="GO" id="GO:0005096">
    <property type="term" value="F:GTPase activator activity"/>
    <property type="evidence" value="ECO:0007669"/>
    <property type="project" value="UniProtKB-KW"/>
</dbReference>
<evidence type="ECO:0000256" key="9">
    <source>
        <dbReference type="PROSITE-ProRule" id="PRU00288"/>
    </source>
</evidence>
<dbReference type="InterPro" id="IPR045258">
    <property type="entry name" value="ACAP1/2/3-like"/>
</dbReference>
<protein>
    <recommendedName>
        <fullName evidence="10">Arf-GAP with coiled-coil, ANK repeat and PH domain-containing protein</fullName>
        <shortName evidence="10">Cnt-b</shortName>
    </recommendedName>
    <alternativeName>
        <fullName evidence="10">Centaurin-beta</fullName>
    </alternativeName>
</protein>
<comment type="domain">
    <text evidence="10">The BAR domain mediates homodimerization, it can neither bind membrane nor impart curvature, but instead requires the neighboring PH domain to achieve these functions.</text>
</comment>
<evidence type="ECO:0000256" key="2">
    <source>
        <dbReference type="ARBA" id="ARBA00022468"/>
    </source>
</evidence>
<evidence type="ECO:0000256" key="7">
    <source>
        <dbReference type="ARBA" id="ARBA00023054"/>
    </source>
</evidence>
<dbReference type="Gene3D" id="1.10.220.150">
    <property type="entry name" value="Arf GTPase activating protein"/>
    <property type="match status" value="1"/>
</dbReference>
<dbReference type="SUPFAM" id="SSF57863">
    <property type="entry name" value="ArfGap/RecO-like zinc finger"/>
    <property type="match status" value="1"/>
</dbReference>